<dbReference type="InterPro" id="IPR050366">
    <property type="entry name" value="BP-dependent_transpt_permease"/>
</dbReference>
<accession>A0A1F7F7Y1</accession>
<dbReference type="PANTHER" id="PTHR43386">
    <property type="entry name" value="OLIGOPEPTIDE TRANSPORT SYSTEM PERMEASE PROTEIN APPC"/>
    <property type="match status" value="1"/>
</dbReference>
<reference evidence="14 15" key="1">
    <citation type="journal article" date="2016" name="Nat. Commun.">
        <title>Thousands of microbial genomes shed light on interconnected biogeochemical processes in an aquifer system.</title>
        <authorList>
            <person name="Anantharaman K."/>
            <person name="Brown C.T."/>
            <person name="Hug L.A."/>
            <person name="Sharon I."/>
            <person name="Castelle C.J."/>
            <person name="Probst A.J."/>
            <person name="Thomas B.C."/>
            <person name="Singh A."/>
            <person name="Wilkins M.J."/>
            <person name="Karaoz U."/>
            <person name="Brodie E.L."/>
            <person name="Williams K.H."/>
            <person name="Hubbard S.S."/>
            <person name="Banfield J.F."/>
        </authorList>
    </citation>
    <scope>NUCLEOTIDE SEQUENCE [LARGE SCALE GENOMIC DNA]</scope>
</reference>
<evidence type="ECO:0000256" key="11">
    <source>
        <dbReference type="ARBA" id="ARBA00072251"/>
    </source>
</evidence>
<dbReference type="CDD" id="cd06261">
    <property type="entry name" value="TM_PBP2"/>
    <property type="match status" value="1"/>
</dbReference>
<dbReference type="PANTHER" id="PTHR43386:SF2">
    <property type="entry name" value="OLIGOPEPTIDE TRANSPORT SYSTEM PERMEASE PROTEIN OPPC"/>
    <property type="match status" value="1"/>
</dbReference>
<comment type="caution">
    <text evidence="14">The sequence shown here is derived from an EMBL/GenBank/DDBJ whole genome shotgun (WGS) entry which is preliminary data.</text>
</comment>
<keyword evidence="3" id="KW-1003">Cell membrane</keyword>
<dbReference type="Gene3D" id="1.10.3720.10">
    <property type="entry name" value="MetI-like"/>
    <property type="match status" value="1"/>
</dbReference>
<evidence type="ECO:0000313" key="14">
    <source>
        <dbReference type="EMBL" id="OGK02688.1"/>
    </source>
</evidence>
<dbReference type="Pfam" id="PF12911">
    <property type="entry name" value="OppC_N"/>
    <property type="match status" value="1"/>
</dbReference>
<feature type="transmembrane region" description="Helical" evidence="12">
    <location>
        <begin position="161"/>
        <end position="180"/>
    </location>
</feature>
<feature type="transmembrane region" description="Helical" evidence="12">
    <location>
        <begin position="137"/>
        <end position="155"/>
    </location>
</feature>
<keyword evidence="6" id="KW-0571">Peptide transport</keyword>
<evidence type="ECO:0000256" key="9">
    <source>
        <dbReference type="ARBA" id="ARBA00023136"/>
    </source>
</evidence>
<dbReference type="PROSITE" id="PS50928">
    <property type="entry name" value="ABC_TM1"/>
    <property type="match status" value="1"/>
</dbReference>
<feature type="transmembrane region" description="Helical" evidence="12">
    <location>
        <begin position="267"/>
        <end position="290"/>
    </location>
</feature>
<evidence type="ECO:0000256" key="3">
    <source>
        <dbReference type="ARBA" id="ARBA00022475"/>
    </source>
</evidence>
<evidence type="ECO:0000313" key="15">
    <source>
        <dbReference type="Proteomes" id="UP000179243"/>
    </source>
</evidence>
<evidence type="ECO:0000256" key="2">
    <source>
        <dbReference type="ARBA" id="ARBA00022448"/>
    </source>
</evidence>
<evidence type="ECO:0000256" key="8">
    <source>
        <dbReference type="ARBA" id="ARBA00022989"/>
    </source>
</evidence>
<evidence type="ECO:0000256" key="4">
    <source>
        <dbReference type="ARBA" id="ARBA00022519"/>
    </source>
</evidence>
<dbReference type="GO" id="GO:0055085">
    <property type="term" value="P:transmembrane transport"/>
    <property type="evidence" value="ECO:0007669"/>
    <property type="project" value="InterPro"/>
</dbReference>
<dbReference type="Pfam" id="PF00528">
    <property type="entry name" value="BPD_transp_1"/>
    <property type="match status" value="1"/>
</dbReference>
<dbReference type="InterPro" id="IPR025966">
    <property type="entry name" value="OppC_N"/>
</dbReference>
<evidence type="ECO:0000256" key="7">
    <source>
        <dbReference type="ARBA" id="ARBA00022927"/>
    </source>
</evidence>
<keyword evidence="9 12" id="KW-0472">Membrane</keyword>
<comment type="similarity">
    <text evidence="10">Belongs to the binding-protein-dependent transport system permease family. OppBC subfamily.</text>
</comment>
<keyword evidence="8 12" id="KW-1133">Transmembrane helix</keyword>
<gene>
    <name evidence="14" type="ORF">A2519_09490</name>
</gene>
<dbReference type="EMBL" id="MFYX01000103">
    <property type="protein sequence ID" value="OGK02688.1"/>
    <property type="molecule type" value="Genomic_DNA"/>
</dbReference>
<feature type="transmembrane region" description="Helical" evidence="12">
    <location>
        <begin position="211"/>
        <end position="232"/>
    </location>
</feature>
<evidence type="ECO:0000256" key="12">
    <source>
        <dbReference type="RuleBase" id="RU363032"/>
    </source>
</evidence>
<evidence type="ECO:0000256" key="5">
    <source>
        <dbReference type="ARBA" id="ARBA00022692"/>
    </source>
</evidence>
<organism evidence="14 15">
    <name type="scientific">Candidatus Raymondbacteria bacterium RIFOXYD12_FULL_49_13</name>
    <dbReference type="NCBI Taxonomy" id="1817890"/>
    <lineage>
        <taxon>Bacteria</taxon>
        <taxon>Raymondiibacteriota</taxon>
    </lineage>
</organism>
<evidence type="ECO:0000256" key="1">
    <source>
        <dbReference type="ARBA" id="ARBA00004429"/>
    </source>
</evidence>
<protein>
    <recommendedName>
        <fullName evidence="11">Oligopeptide transport system permease protein OppC</fullName>
    </recommendedName>
</protein>
<name>A0A1F7F7Y1_UNCRA</name>
<dbReference type="InterPro" id="IPR000515">
    <property type="entry name" value="MetI-like"/>
</dbReference>
<dbReference type="InterPro" id="IPR035906">
    <property type="entry name" value="MetI-like_sf"/>
</dbReference>
<sequence>MVSLIQGYRMTGKNERAMRSPLEQARRRFAKNRAALAACLFLLLLVVVAATSPLFQGGLLCDPAAQDLSAALRPPSASHPFGTDALGRDVLARTIAGARISLLVGLLATLVTLVIGVAYGSIAGFAGGAADTIMMRAVDVLYTLPFIFFVILLLSLFERSFLMLFAALGAVQWLTMARMVRGQILSLKERDFVSAARAVGAGPIRIVSRHLLPNALGIVIVYATLTVPVIILQESFLSFLGLTVPGQEHSWGTLLSEAVECVNPVNISWWLIVFPGSALTATLLALNFLGDGLRNALDPR</sequence>
<dbReference type="GO" id="GO:0005886">
    <property type="term" value="C:plasma membrane"/>
    <property type="evidence" value="ECO:0007669"/>
    <property type="project" value="UniProtKB-SubCell"/>
</dbReference>
<dbReference type="SUPFAM" id="SSF161098">
    <property type="entry name" value="MetI-like"/>
    <property type="match status" value="1"/>
</dbReference>
<keyword evidence="4" id="KW-0997">Cell inner membrane</keyword>
<feature type="domain" description="ABC transmembrane type-1" evidence="13">
    <location>
        <begin position="98"/>
        <end position="290"/>
    </location>
</feature>
<dbReference type="Proteomes" id="UP000179243">
    <property type="component" value="Unassembled WGS sequence"/>
</dbReference>
<evidence type="ECO:0000256" key="10">
    <source>
        <dbReference type="ARBA" id="ARBA00024202"/>
    </source>
</evidence>
<dbReference type="GO" id="GO:0015031">
    <property type="term" value="P:protein transport"/>
    <property type="evidence" value="ECO:0007669"/>
    <property type="project" value="UniProtKB-KW"/>
</dbReference>
<dbReference type="GO" id="GO:0015833">
    <property type="term" value="P:peptide transport"/>
    <property type="evidence" value="ECO:0007669"/>
    <property type="project" value="UniProtKB-KW"/>
</dbReference>
<keyword evidence="2 12" id="KW-0813">Transport</keyword>
<evidence type="ECO:0000256" key="6">
    <source>
        <dbReference type="ARBA" id="ARBA00022856"/>
    </source>
</evidence>
<dbReference type="AlphaFoldDB" id="A0A1F7F7Y1"/>
<feature type="transmembrane region" description="Helical" evidence="12">
    <location>
        <begin position="100"/>
        <end position="125"/>
    </location>
</feature>
<comment type="subcellular location">
    <subcellularLocation>
        <location evidence="1">Cell inner membrane</location>
        <topology evidence="1">Multi-pass membrane protein</topology>
    </subcellularLocation>
    <subcellularLocation>
        <location evidence="12">Cell membrane</location>
        <topology evidence="12">Multi-pass membrane protein</topology>
    </subcellularLocation>
</comment>
<keyword evidence="5 12" id="KW-0812">Transmembrane</keyword>
<evidence type="ECO:0000259" key="13">
    <source>
        <dbReference type="PROSITE" id="PS50928"/>
    </source>
</evidence>
<proteinExistence type="inferred from homology"/>
<keyword evidence="7" id="KW-0653">Protein transport</keyword>